<reference evidence="1 2" key="1">
    <citation type="submission" date="2015-12" db="EMBL/GenBank/DDBJ databases">
        <title>Intraspecies pangenome expansion in the marine bacterium Alteromonas.</title>
        <authorList>
            <person name="Lopez-Perez M."/>
            <person name="Rodriguez-Valera F."/>
        </authorList>
    </citation>
    <scope>NUCLEOTIDE SEQUENCE [LARGE SCALE GENOMIC DNA]</scope>
    <source>
        <strain evidence="1 2">LMG 21861</strain>
        <plasmid evidence="1 2">pASTE61-200</plasmid>
    </source>
</reference>
<dbReference type="InterPro" id="IPR027417">
    <property type="entry name" value="P-loop_NTPase"/>
</dbReference>
<dbReference type="RefSeq" id="WP_061093700.1">
    <property type="nucleotide sequence ID" value="NZ_CP013927.1"/>
</dbReference>
<keyword evidence="1" id="KW-0614">Plasmid</keyword>
<evidence type="ECO:0000313" key="1">
    <source>
        <dbReference type="EMBL" id="AMJ76659.1"/>
    </source>
</evidence>
<geneLocation type="plasmid" evidence="1 2">
    <name>pASTE61-200</name>
</geneLocation>
<keyword evidence="2" id="KW-1185">Reference proteome</keyword>
<protein>
    <submittedName>
        <fullName evidence="1">Type IV secretion protein IcmB</fullName>
    </submittedName>
</protein>
<sequence length="1013" mass="114222">MFHQYRKTFSDRLLANADNFFQLISSHVLAQSPTDFVSIDAKHDRHTFIMDDGSLVSAFTVRGATKAMKTEEYGHAVKELELGLKSYFSRGDTQLTWSFTHDHDKTRESIEAAFGKQARETAKNIGFIDTQFVDEQVDALEKYCSTETNVLVVRTTLHSLTKEERIQLKELINLKTKDALSMRNAQSLLHEASFYAHRHEATLKALSATFDHAGIWIDLQTVHEFAYTMRNAYDSEFTDLNWAARLQGDGYTHRLPKSGSDDYSSLGTPLIKDQLVPRMCERLTYTSMQVGNVFITPFTVKLLPKRAVPFAQLFNELKSEGIAYRITFDLSASSSGLLAWRSTLANLLSFQRHNSQMSGAAEALYNLQDKANAEFVSLKIHLATWSRESEREAQRQREVIIKRLSNWGQVECENVEGDPVETYISGIPGLSRGKVAAANPYELNETLQIMPLSQPASIWDSGSRLLRTPNGKLFPTQPFSKQMNYWLKVILGPMGFGKSGELAADNFSLILHPDFKELAYLRQIDIGYTSAGFIAYVKSLLPRNQAHLAQFHRIQNTVEYMVNILDTLPVLRRPTSTQIGFIKDMLTTLTLPDDKDLPHDGTMAIINTLITTAYKKTADRRTALNYRRNVIKEVDSELERLGFFDTPRKLVLWWDVADFLYLEKSKASMLAQQQAVPDLPYLAMLTNDESLIHEFGEDLTPQGKSLLAYIGRKIQAAMEQYPILSGRTRWNLSGAKIISLDLDDVTRGKGPAALKQNAVFYTLASNLLMQDITLYPDQLKEIPSTVGTFDIDAKAIYAEEVKRLRRLAKRFCADELHRGGNIPTFESMLNTMTLEGRKGGIDIVLATQLVKAIPDDIVELANTLTILGAGNSSNVKEIVKKFALEPSLEYILANEMRSPSAAGAMSLNIFKTKRGVVQHPLMSTVSPSFLWRINSIQEDDYVRRELGKAIGEDVAHAILVKRYPSGTIESELERLRKNQSSDKKDSEESLLDEIVADCLRYFKTQYVAESNLK</sequence>
<dbReference type="Gene3D" id="3.40.50.300">
    <property type="entry name" value="P-loop containing nucleotide triphosphate hydrolases"/>
    <property type="match status" value="1"/>
</dbReference>
<dbReference type="EMBL" id="CP013927">
    <property type="protein sequence ID" value="AMJ76659.1"/>
    <property type="molecule type" value="Genomic_DNA"/>
</dbReference>
<name>A0ABN4LRN7_9ALTE</name>
<organism evidence="1 2">
    <name type="scientific">Alteromonas stellipolaris</name>
    <dbReference type="NCBI Taxonomy" id="233316"/>
    <lineage>
        <taxon>Bacteria</taxon>
        <taxon>Pseudomonadati</taxon>
        <taxon>Pseudomonadota</taxon>
        <taxon>Gammaproteobacteria</taxon>
        <taxon>Alteromonadales</taxon>
        <taxon>Alteromonadaceae</taxon>
        <taxon>Alteromonas/Salinimonas group</taxon>
        <taxon>Alteromonas</taxon>
    </lineage>
</organism>
<gene>
    <name evidence="1" type="ORF">AVL57_00495</name>
</gene>
<dbReference type="Proteomes" id="UP000056750">
    <property type="component" value="Plasmid pASTE61-200"/>
</dbReference>
<evidence type="ECO:0000313" key="2">
    <source>
        <dbReference type="Proteomes" id="UP000056750"/>
    </source>
</evidence>
<proteinExistence type="predicted"/>
<accession>A0ABN4LRN7</accession>